<proteinExistence type="predicted"/>
<reference evidence="2 3" key="2">
    <citation type="submission" date="2022-06" db="EMBL/GenBank/DDBJ databases">
        <title>Genomic Encyclopedia of Type Strains, Phase I: the one thousand microbial genomes (KMG-I) project.</title>
        <authorList>
            <person name="Kyrpides N."/>
        </authorList>
    </citation>
    <scope>NUCLEOTIDE SEQUENCE [LARGE SCALE GENOMIC DNA]</scope>
    <source>
        <strain evidence="2 3">DSM 43889</strain>
    </source>
</reference>
<organism evidence="2 3">
    <name type="scientific">Actinoalloteichus caeruleus DSM 43889</name>
    <dbReference type="NCBI Taxonomy" id="1120930"/>
    <lineage>
        <taxon>Bacteria</taxon>
        <taxon>Bacillati</taxon>
        <taxon>Actinomycetota</taxon>
        <taxon>Actinomycetes</taxon>
        <taxon>Pseudonocardiales</taxon>
        <taxon>Pseudonocardiaceae</taxon>
        <taxon>Actinoalloteichus</taxon>
        <taxon>Actinoalloteichus cyanogriseus</taxon>
    </lineage>
</organism>
<dbReference type="Proteomes" id="UP000791080">
    <property type="component" value="Unassembled WGS sequence"/>
</dbReference>
<name>A0ABT1JE15_ACTCY</name>
<accession>A0ABT1JE15</accession>
<gene>
    <name evidence="2" type="ORF">G443_001002</name>
</gene>
<comment type="caution">
    <text evidence="2">The sequence shown here is derived from an EMBL/GenBank/DDBJ whole genome shotgun (WGS) entry which is preliminary data.</text>
</comment>
<evidence type="ECO:0000259" key="1">
    <source>
        <dbReference type="Pfam" id="PF12728"/>
    </source>
</evidence>
<dbReference type="EMBL" id="AUBJ02000001">
    <property type="protein sequence ID" value="MCP2330732.1"/>
    <property type="molecule type" value="Genomic_DNA"/>
</dbReference>
<dbReference type="InterPro" id="IPR041657">
    <property type="entry name" value="HTH_17"/>
</dbReference>
<reference evidence="2 3" key="1">
    <citation type="submission" date="2013-07" db="EMBL/GenBank/DDBJ databases">
        <authorList>
            <consortium name="DOE Joint Genome Institute"/>
            <person name="Reeve W."/>
            <person name="Huntemann M."/>
            <person name="Han J."/>
            <person name="Chen A."/>
            <person name="Kyrpides N."/>
            <person name="Mavromatis K."/>
            <person name="Markowitz V."/>
            <person name="Palaniappan K."/>
            <person name="Ivanova N."/>
            <person name="Schaumberg A."/>
            <person name="Pati A."/>
            <person name="Liolios K."/>
            <person name="Nordberg H.P."/>
            <person name="Cantor M.N."/>
            <person name="Hua S.X."/>
            <person name="Woyke T."/>
        </authorList>
    </citation>
    <scope>NUCLEOTIDE SEQUENCE [LARGE SCALE GENOMIC DNA]</scope>
    <source>
        <strain evidence="2 3">DSM 43889</strain>
    </source>
</reference>
<evidence type="ECO:0000313" key="3">
    <source>
        <dbReference type="Proteomes" id="UP000791080"/>
    </source>
</evidence>
<evidence type="ECO:0000313" key="2">
    <source>
        <dbReference type="EMBL" id="MCP2330732.1"/>
    </source>
</evidence>
<protein>
    <submittedName>
        <fullName evidence="2">DNA binding domain-containing protein, excisionase family</fullName>
    </submittedName>
</protein>
<feature type="domain" description="Helix-turn-helix" evidence="1">
    <location>
        <begin position="17"/>
        <end position="64"/>
    </location>
</feature>
<keyword evidence="3" id="KW-1185">Reference proteome</keyword>
<dbReference type="Pfam" id="PF12728">
    <property type="entry name" value="HTH_17"/>
    <property type="match status" value="1"/>
</dbReference>
<sequence>MSTMNRFSPNAVPKRHLYRVTDVMVLLSMSRSVIYEQMRAGRIRSVCQGRARRIPASALAEYIALLECEAKGDRP</sequence>